<keyword evidence="2" id="KW-0732">Signal</keyword>
<evidence type="ECO:0000313" key="4">
    <source>
        <dbReference type="Proteomes" id="UP000640489"/>
    </source>
</evidence>
<name>A0A930YDP5_9ACTN</name>
<keyword evidence="4" id="KW-1185">Reference proteome</keyword>
<dbReference type="RefSeq" id="WP_194706184.1">
    <property type="nucleotide sequence ID" value="NZ_JADKPN010000003.1"/>
</dbReference>
<dbReference type="Proteomes" id="UP000640489">
    <property type="component" value="Unassembled WGS sequence"/>
</dbReference>
<proteinExistence type="predicted"/>
<feature type="region of interest" description="Disordered" evidence="1">
    <location>
        <begin position="25"/>
        <end position="56"/>
    </location>
</feature>
<sequence>MIRARRATALLMLATLAAATSSCSADISSGAAPDDPPSSSSGGADQGPYQPTDDDRADIRYLMETRARALDDEDEQAFLATVDPGNGDLVAAQRTLFHNITQLPVASVDYLVEDASGLPPADVDGGDPVFRPFVIERLELDGIDEAPVGNTLEDTFVKRADGWVLGAETLAGDYPEGEEPQSWPWGGGVPIVGARVDDLLVLVDREDREQAPELAQAVAGDIDDDAEVLGVEPRTDVLVDATTSGSVRMMNTLDDSEAAAVTFPVYALDEDGRASEFGGMRIKINPEQIDAYAADDFVLKHELSHFLMARHAGAWPTWLSEGLADYTATQPLSFAQGPAGVDSSYLDGLRRDLPTKAKWGLDPQADYLIARAAVTYLADTYGVPKVLQLGRAYEKAYDGGDADQLTARVLPKTLGLTEADLVRETWALLDTLG</sequence>
<organism evidence="3 4">
    <name type="scientific">Nocardioides islandensis</name>
    <dbReference type="NCBI Taxonomy" id="433663"/>
    <lineage>
        <taxon>Bacteria</taxon>
        <taxon>Bacillati</taxon>
        <taxon>Actinomycetota</taxon>
        <taxon>Actinomycetes</taxon>
        <taxon>Propionibacteriales</taxon>
        <taxon>Nocardioidaceae</taxon>
        <taxon>Nocardioides</taxon>
    </lineage>
</organism>
<dbReference type="AlphaFoldDB" id="A0A930YDP5"/>
<feature type="chain" id="PRO_5038438342" description="Peptidase MA-like domain-containing protein" evidence="2">
    <location>
        <begin position="26"/>
        <end position="433"/>
    </location>
</feature>
<dbReference type="EMBL" id="JADKPN010000003">
    <property type="protein sequence ID" value="MBF4762988.1"/>
    <property type="molecule type" value="Genomic_DNA"/>
</dbReference>
<dbReference type="PROSITE" id="PS51257">
    <property type="entry name" value="PROKAR_LIPOPROTEIN"/>
    <property type="match status" value="1"/>
</dbReference>
<evidence type="ECO:0000313" key="3">
    <source>
        <dbReference type="EMBL" id="MBF4762988.1"/>
    </source>
</evidence>
<protein>
    <recommendedName>
        <fullName evidence="5">Peptidase MA-like domain-containing protein</fullName>
    </recommendedName>
</protein>
<feature type="signal peptide" evidence="2">
    <location>
        <begin position="1"/>
        <end position="25"/>
    </location>
</feature>
<comment type="caution">
    <text evidence="3">The sequence shown here is derived from an EMBL/GenBank/DDBJ whole genome shotgun (WGS) entry which is preliminary data.</text>
</comment>
<gene>
    <name evidence="3" type="ORF">ISU07_07590</name>
</gene>
<accession>A0A930YDP5</accession>
<feature type="compositionally biased region" description="Low complexity" evidence="1">
    <location>
        <begin position="25"/>
        <end position="48"/>
    </location>
</feature>
<evidence type="ECO:0000256" key="2">
    <source>
        <dbReference type="SAM" id="SignalP"/>
    </source>
</evidence>
<evidence type="ECO:0000256" key="1">
    <source>
        <dbReference type="SAM" id="MobiDB-lite"/>
    </source>
</evidence>
<evidence type="ECO:0008006" key="5">
    <source>
        <dbReference type="Google" id="ProtNLM"/>
    </source>
</evidence>
<reference evidence="3" key="1">
    <citation type="submission" date="2020-11" db="EMBL/GenBank/DDBJ databases">
        <title>Nocardioides sp. nov., isolated from Soil of Cynanchum wilfordii Hemsley rhizosphere.</title>
        <authorList>
            <person name="Lee J.-S."/>
            <person name="Suh M.K."/>
            <person name="Kim J.-S."/>
        </authorList>
    </citation>
    <scope>NUCLEOTIDE SEQUENCE</scope>
    <source>
        <strain evidence="3">KCTC 19275</strain>
    </source>
</reference>